<gene>
    <name evidence="1" type="ORF">RPERSI_LOCUS30187</name>
</gene>
<reference evidence="1" key="1">
    <citation type="submission" date="2021-06" db="EMBL/GenBank/DDBJ databases">
        <authorList>
            <person name="Kallberg Y."/>
            <person name="Tangrot J."/>
            <person name="Rosling A."/>
        </authorList>
    </citation>
    <scope>NUCLEOTIDE SEQUENCE</scope>
    <source>
        <strain evidence="1">MA461A</strain>
    </source>
</reference>
<accession>A0ACA9SFQ9</accession>
<sequence>DLLTSDILPYIQQFAQATIKNLQARFPDYKTTNAFYIFDL</sequence>
<evidence type="ECO:0000313" key="2">
    <source>
        <dbReference type="Proteomes" id="UP000789920"/>
    </source>
</evidence>
<feature type="non-terminal residue" evidence="1">
    <location>
        <position position="40"/>
    </location>
</feature>
<dbReference type="Proteomes" id="UP000789920">
    <property type="component" value="Unassembled WGS sequence"/>
</dbReference>
<proteinExistence type="predicted"/>
<keyword evidence="2" id="KW-1185">Reference proteome</keyword>
<protein>
    <submittedName>
        <fullName evidence="1">1784_t:CDS:1</fullName>
    </submittedName>
</protein>
<comment type="caution">
    <text evidence="1">The sequence shown here is derived from an EMBL/GenBank/DDBJ whole genome shotgun (WGS) entry which is preliminary data.</text>
</comment>
<organism evidence="1 2">
    <name type="scientific">Racocetra persica</name>
    <dbReference type="NCBI Taxonomy" id="160502"/>
    <lineage>
        <taxon>Eukaryota</taxon>
        <taxon>Fungi</taxon>
        <taxon>Fungi incertae sedis</taxon>
        <taxon>Mucoromycota</taxon>
        <taxon>Glomeromycotina</taxon>
        <taxon>Glomeromycetes</taxon>
        <taxon>Diversisporales</taxon>
        <taxon>Gigasporaceae</taxon>
        <taxon>Racocetra</taxon>
    </lineage>
</organism>
<dbReference type="EMBL" id="CAJVQC010116749">
    <property type="protein sequence ID" value="CAG8837134.1"/>
    <property type="molecule type" value="Genomic_DNA"/>
</dbReference>
<feature type="non-terminal residue" evidence="1">
    <location>
        <position position="1"/>
    </location>
</feature>
<name>A0ACA9SFQ9_9GLOM</name>
<evidence type="ECO:0000313" key="1">
    <source>
        <dbReference type="EMBL" id="CAG8837134.1"/>
    </source>
</evidence>